<name>A0ABN2BCB6_9ACTN</name>
<sequence length="476" mass="48718">MRVAWIDCSAGASGDMLLGAFLDAGADVALVNAAVAAVDRSLSVRVEKTLRHQIAATKASVYVNEEPHPENDPNAAYAEIAPTTDAAERGEAGAEGVGEAGAAPGGAGEPGVAHGEAVGLGAAAASSSLPTDAGHGHGHDDAGHGHGHGHEGGATRSWAEVRGVIEGAGLDAAVRDRALDTFARLARAEGSAHGVDPDDVHFHEVGALDAIADIVGVAAASVSLELDRIVVSTVALGGGRQVRGQHGGIPIPGPAVLHLLREAEAPVVGGTAPYEMTTPTGAALLATLADEFGLMPPLRILQTGVGAGGRDPVEVPNIVRVVIGEATVQPSTELVYETNVDDLDPRIWPQVLARLLQAGAADAWLTPILMKKGRPAHTLSVLTSSANAEVVRSVILTETSAIGLREFPIRKHAADREFASVEVSGQRIHVKIARYGGQVVNVQPEYEDVVTAAAALDKPVKSVLAQAIAAGHDLWG</sequence>
<evidence type="ECO:0000313" key="5">
    <source>
        <dbReference type="Proteomes" id="UP001500363"/>
    </source>
</evidence>
<evidence type="ECO:0000256" key="1">
    <source>
        <dbReference type="ARBA" id="ARBA00022596"/>
    </source>
</evidence>
<dbReference type="InterPro" id="IPR002822">
    <property type="entry name" value="Ni_insertion"/>
</dbReference>
<organism evidence="4 5">
    <name type="scientific">Kribbella lupini</name>
    <dbReference type="NCBI Taxonomy" id="291602"/>
    <lineage>
        <taxon>Bacteria</taxon>
        <taxon>Bacillati</taxon>
        <taxon>Actinomycetota</taxon>
        <taxon>Actinomycetes</taxon>
        <taxon>Propionibacteriales</taxon>
        <taxon>Kribbellaceae</taxon>
        <taxon>Kribbella</taxon>
    </lineage>
</organism>
<dbReference type="PANTHER" id="PTHR36566">
    <property type="entry name" value="NICKEL INSERTION PROTEIN-RELATED"/>
    <property type="match status" value="1"/>
</dbReference>
<comment type="caution">
    <text evidence="4">The sequence shown here is derived from an EMBL/GenBank/DDBJ whole genome shotgun (WGS) entry which is preliminary data.</text>
</comment>
<evidence type="ECO:0000256" key="2">
    <source>
        <dbReference type="HAMAP-Rule" id="MF_01074"/>
    </source>
</evidence>
<accession>A0ABN2BCB6</accession>
<feature type="region of interest" description="Disordered" evidence="3">
    <location>
        <begin position="126"/>
        <end position="154"/>
    </location>
</feature>
<protein>
    <recommendedName>
        <fullName evidence="2">Pyridinium-3,5-bisthiocarboxylic acid mononucleotide nickel insertion protein</fullName>
        <shortName evidence="2">P2TMN nickel insertion protein</shortName>
        <ecNumber evidence="2">4.99.1.12</ecNumber>
    </recommendedName>
    <alternativeName>
        <fullName evidence="2">Nickel-pincer cofactor biosynthesis protein LarC</fullName>
    </alternativeName>
</protein>
<keyword evidence="1 2" id="KW-0533">Nickel</keyword>
<dbReference type="Gene3D" id="3.30.70.1380">
    <property type="entry name" value="Transcriptional regulatory protein pf0864 domain like"/>
    <property type="match status" value="1"/>
</dbReference>
<dbReference type="EMBL" id="BAAANC010000002">
    <property type="protein sequence ID" value="GAA1538241.1"/>
    <property type="molecule type" value="Genomic_DNA"/>
</dbReference>
<dbReference type="Proteomes" id="UP001500363">
    <property type="component" value="Unassembled WGS sequence"/>
</dbReference>
<dbReference type="HAMAP" id="MF_01074">
    <property type="entry name" value="LarC"/>
    <property type="match status" value="1"/>
</dbReference>
<keyword evidence="5" id="KW-1185">Reference proteome</keyword>
<keyword evidence="2" id="KW-0456">Lyase</keyword>
<evidence type="ECO:0000256" key="3">
    <source>
        <dbReference type="SAM" id="MobiDB-lite"/>
    </source>
</evidence>
<comment type="function">
    <text evidence="2">Involved in the biosynthesis of a nickel-pincer cofactor ((SCS)Ni(II) pincer complex). Binds Ni(2+), and functions in nickel delivery to pyridinium-3,5-bisthiocarboxylic acid mononucleotide (P2TMN), to form the mature cofactor. Is thus probably required for the activation of nickel-pincer cofactor-dependent enzymes.</text>
</comment>
<comment type="catalytic activity">
    <reaction evidence="2">
        <text>Ni(II)-pyridinium-3,5-bisthiocarboxylate mononucleotide = pyridinium-3,5-bisthiocarboxylate mononucleotide + Ni(2+)</text>
        <dbReference type="Rhea" id="RHEA:54784"/>
        <dbReference type="ChEBI" id="CHEBI:49786"/>
        <dbReference type="ChEBI" id="CHEBI:137372"/>
        <dbReference type="ChEBI" id="CHEBI:137373"/>
        <dbReference type="EC" id="4.99.1.12"/>
    </reaction>
</comment>
<feature type="compositionally biased region" description="Gly residues" evidence="3">
    <location>
        <begin position="93"/>
        <end position="109"/>
    </location>
</feature>
<comment type="similarity">
    <text evidence="2">Belongs to the LarC family.</text>
</comment>
<evidence type="ECO:0000313" key="4">
    <source>
        <dbReference type="EMBL" id="GAA1538241.1"/>
    </source>
</evidence>
<dbReference type="EC" id="4.99.1.12" evidence="2"/>
<dbReference type="RefSeq" id="WP_344177302.1">
    <property type="nucleotide sequence ID" value="NZ_BAAANC010000002.1"/>
</dbReference>
<reference evidence="4 5" key="1">
    <citation type="journal article" date="2019" name="Int. J. Syst. Evol. Microbiol.">
        <title>The Global Catalogue of Microorganisms (GCM) 10K type strain sequencing project: providing services to taxonomists for standard genome sequencing and annotation.</title>
        <authorList>
            <consortium name="The Broad Institute Genomics Platform"/>
            <consortium name="The Broad Institute Genome Sequencing Center for Infectious Disease"/>
            <person name="Wu L."/>
            <person name="Ma J."/>
        </authorList>
    </citation>
    <scope>NUCLEOTIDE SEQUENCE [LARGE SCALE GENOMIC DNA]</scope>
    <source>
        <strain evidence="4 5">JCM 14303</strain>
    </source>
</reference>
<proteinExistence type="inferred from homology"/>
<feature type="compositionally biased region" description="Basic and acidic residues" evidence="3">
    <location>
        <begin position="134"/>
        <end position="153"/>
    </location>
</feature>
<dbReference type="PANTHER" id="PTHR36566:SF1">
    <property type="entry name" value="PYRIDINIUM-3,5-BISTHIOCARBOXYLIC ACID MONONUCLEOTIDE NICKEL INSERTION PROTEIN"/>
    <property type="match status" value="1"/>
</dbReference>
<dbReference type="Gene3D" id="3.10.20.300">
    <property type="entry name" value="mk0293 like domain"/>
    <property type="match status" value="1"/>
</dbReference>
<dbReference type="NCBIfam" id="TIGR00299">
    <property type="entry name" value="nickel pincer cofactor biosynthesis protein LarC"/>
    <property type="match status" value="1"/>
</dbReference>
<feature type="region of interest" description="Disordered" evidence="3">
    <location>
        <begin position="86"/>
        <end position="114"/>
    </location>
</feature>
<gene>
    <name evidence="2" type="primary">larC</name>
    <name evidence="4" type="ORF">GCM10009741_46210</name>
</gene>
<dbReference type="Pfam" id="PF01969">
    <property type="entry name" value="Ni_insertion"/>
    <property type="match status" value="1"/>
</dbReference>